<sequence length="379" mass="41055">MSPITLYRRQSMAQLYEKLRAQDDDDDMAWLAQFSPEEKPDTLCIPVPSPYLSSLSSASTSSPSTGGSQVDDRADDAASTDCSDDLLSSDSELEAEPLSLGLNFGNPACAQPSCPPLLFQSDDVVDLTESPFIPPVEYKVYQEPSIACVSGDCQLPGPSALANSPLLLPSASPALPPSQSQHPSPASHASIASRDVEADTESDGDATDDEYVPSSSLNPSKRRRSTRFTAAAPLTPTASEKVGAEYTPHPSKRPRSSPPSRNVQAVPGTVSASQKNNPWACPYCKWVQRNHRTPDLKRHIRTHTRSGRPAQWVCCGVPLKDAGRYDLPEDAAPYNWQGKMMIGGCGKEFSRRDALKRHLDNEHMTCAGDMNAFATSYED</sequence>
<feature type="region of interest" description="Disordered" evidence="1">
    <location>
        <begin position="168"/>
        <end position="275"/>
    </location>
</feature>
<evidence type="ECO:0000313" key="4">
    <source>
        <dbReference type="Proteomes" id="UP000053989"/>
    </source>
</evidence>
<evidence type="ECO:0000259" key="2">
    <source>
        <dbReference type="SMART" id="SM00355"/>
    </source>
</evidence>
<keyword evidence="4" id="KW-1185">Reference proteome</keyword>
<evidence type="ECO:0000313" key="3">
    <source>
        <dbReference type="EMBL" id="KIM56810.1"/>
    </source>
</evidence>
<feature type="domain" description="C2H2-type" evidence="2">
    <location>
        <begin position="341"/>
        <end position="363"/>
    </location>
</feature>
<protein>
    <recommendedName>
        <fullName evidence="2">C2H2-type domain-containing protein</fullName>
    </recommendedName>
</protein>
<proteinExistence type="predicted"/>
<dbReference type="Proteomes" id="UP000053989">
    <property type="component" value="Unassembled WGS sequence"/>
</dbReference>
<dbReference type="EMBL" id="KN822110">
    <property type="protein sequence ID" value="KIM56810.1"/>
    <property type="molecule type" value="Genomic_DNA"/>
</dbReference>
<reference evidence="4" key="2">
    <citation type="submission" date="2015-01" db="EMBL/GenBank/DDBJ databases">
        <title>Evolutionary Origins and Diversification of the Mycorrhizal Mutualists.</title>
        <authorList>
            <consortium name="DOE Joint Genome Institute"/>
            <consortium name="Mycorrhizal Genomics Consortium"/>
            <person name="Kohler A."/>
            <person name="Kuo A."/>
            <person name="Nagy L.G."/>
            <person name="Floudas D."/>
            <person name="Copeland A."/>
            <person name="Barry K.W."/>
            <person name="Cichocki N."/>
            <person name="Veneault-Fourrey C."/>
            <person name="LaButti K."/>
            <person name="Lindquist E.A."/>
            <person name="Lipzen A."/>
            <person name="Lundell T."/>
            <person name="Morin E."/>
            <person name="Murat C."/>
            <person name="Riley R."/>
            <person name="Ohm R."/>
            <person name="Sun H."/>
            <person name="Tunlid A."/>
            <person name="Henrissat B."/>
            <person name="Grigoriev I.V."/>
            <person name="Hibbett D.S."/>
            <person name="Martin F."/>
        </authorList>
    </citation>
    <scope>NUCLEOTIDE SEQUENCE [LARGE SCALE GENOMIC DNA]</scope>
    <source>
        <strain evidence="4">Foug A</strain>
    </source>
</reference>
<feature type="domain" description="C2H2-type" evidence="2">
    <location>
        <begin position="279"/>
        <end position="303"/>
    </location>
</feature>
<dbReference type="OrthoDB" id="8922241at2759"/>
<dbReference type="SMART" id="SM00355">
    <property type="entry name" value="ZnF_C2H2"/>
    <property type="match status" value="2"/>
</dbReference>
<feature type="region of interest" description="Disordered" evidence="1">
    <location>
        <begin position="55"/>
        <end position="91"/>
    </location>
</feature>
<feature type="compositionally biased region" description="Acidic residues" evidence="1">
    <location>
        <begin position="198"/>
        <end position="211"/>
    </location>
</feature>
<dbReference type="HOGENOM" id="CLU_059784_0_0_1"/>
<dbReference type="InterPro" id="IPR013087">
    <property type="entry name" value="Znf_C2H2_type"/>
</dbReference>
<dbReference type="AlphaFoldDB" id="A0A0C3D7T2"/>
<reference evidence="3 4" key="1">
    <citation type="submission" date="2014-04" db="EMBL/GenBank/DDBJ databases">
        <authorList>
            <consortium name="DOE Joint Genome Institute"/>
            <person name="Kuo A."/>
            <person name="Kohler A."/>
            <person name="Nagy L.G."/>
            <person name="Floudas D."/>
            <person name="Copeland A."/>
            <person name="Barry K.W."/>
            <person name="Cichocki N."/>
            <person name="Veneault-Fourrey C."/>
            <person name="LaButti K."/>
            <person name="Lindquist E.A."/>
            <person name="Lipzen A."/>
            <person name="Lundell T."/>
            <person name="Morin E."/>
            <person name="Murat C."/>
            <person name="Sun H."/>
            <person name="Tunlid A."/>
            <person name="Henrissat B."/>
            <person name="Grigoriev I.V."/>
            <person name="Hibbett D.S."/>
            <person name="Martin F."/>
            <person name="Nordberg H.P."/>
            <person name="Cantor M.N."/>
            <person name="Hua S.X."/>
        </authorList>
    </citation>
    <scope>NUCLEOTIDE SEQUENCE [LARGE SCALE GENOMIC DNA]</scope>
    <source>
        <strain evidence="3 4">Foug A</strain>
    </source>
</reference>
<feature type="compositionally biased region" description="Low complexity" evidence="1">
    <location>
        <begin position="77"/>
        <end position="91"/>
    </location>
</feature>
<organism evidence="3 4">
    <name type="scientific">Scleroderma citrinum Foug A</name>
    <dbReference type="NCBI Taxonomy" id="1036808"/>
    <lineage>
        <taxon>Eukaryota</taxon>
        <taxon>Fungi</taxon>
        <taxon>Dikarya</taxon>
        <taxon>Basidiomycota</taxon>
        <taxon>Agaricomycotina</taxon>
        <taxon>Agaricomycetes</taxon>
        <taxon>Agaricomycetidae</taxon>
        <taxon>Boletales</taxon>
        <taxon>Sclerodermatineae</taxon>
        <taxon>Sclerodermataceae</taxon>
        <taxon>Scleroderma</taxon>
    </lineage>
</organism>
<dbReference type="STRING" id="1036808.A0A0C3D7T2"/>
<evidence type="ECO:0000256" key="1">
    <source>
        <dbReference type="SAM" id="MobiDB-lite"/>
    </source>
</evidence>
<dbReference type="InParanoid" id="A0A0C3D7T2"/>
<dbReference type="Gene3D" id="3.30.160.60">
    <property type="entry name" value="Classic Zinc Finger"/>
    <property type="match status" value="1"/>
</dbReference>
<gene>
    <name evidence="3" type="ORF">SCLCIDRAFT_29327</name>
</gene>
<accession>A0A0C3D7T2</accession>
<feature type="compositionally biased region" description="Low complexity" evidence="1">
    <location>
        <begin position="55"/>
        <end position="68"/>
    </location>
</feature>
<name>A0A0C3D7T2_9AGAM</name>
<feature type="compositionally biased region" description="Low complexity" evidence="1">
    <location>
        <begin position="168"/>
        <end position="190"/>
    </location>
</feature>